<evidence type="ECO:0000313" key="3">
    <source>
        <dbReference type="EMBL" id="TKW58713.1"/>
    </source>
</evidence>
<keyword evidence="4" id="KW-1185">Reference proteome</keyword>
<proteinExistence type="predicted"/>
<dbReference type="EMBL" id="PJEX01000020">
    <property type="protein sequence ID" value="TKW58713.1"/>
    <property type="molecule type" value="Genomic_DNA"/>
</dbReference>
<accession>A0A4U6XS29</accession>
<evidence type="ECO:0000256" key="1">
    <source>
        <dbReference type="SAM" id="MobiDB-lite"/>
    </source>
</evidence>
<gene>
    <name evidence="3" type="ORF">CTA1_3160</name>
</gene>
<protein>
    <submittedName>
        <fullName evidence="3">Uncharacterized protein</fullName>
    </submittedName>
</protein>
<reference evidence="3 4" key="1">
    <citation type="journal article" date="2019" name="PLoS ONE">
        <title>Comparative genome analysis indicates high evolutionary potential of pathogenicity genes in Colletotrichum tanaceti.</title>
        <authorList>
            <person name="Lelwala R.V."/>
            <person name="Korhonen P.K."/>
            <person name="Young N.D."/>
            <person name="Scott J.B."/>
            <person name="Ades P.A."/>
            <person name="Gasser R.B."/>
            <person name="Taylor P.W.J."/>
        </authorList>
    </citation>
    <scope>NUCLEOTIDE SEQUENCE [LARGE SCALE GENOMIC DNA]</scope>
    <source>
        <strain evidence="3">BRIP57314</strain>
    </source>
</reference>
<keyword evidence="2" id="KW-1133">Transmembrane helix</keyword>
<feature type="transmembrane region" description="Helical" evidence="2">
    <location>
        <begin position="12"/>
        <end position="33"/>
    </location>
</feature>
<dbReference type="Proteomes" id="UP000310108">
    <property type="component" value="Unassembled WGS sequence"/>
</dbReference>
<evidence type="ECO:0000256" key="2">
    <source>
        <dbReference type="SAM" id="Phobius"/>
    </source>
</evidence>
<dbReference type="AlphaFoldDB" id="A0A4U6XS29"/>
<comment type="caution">
    <text evidence="3">The sequence shown here is derived from an EMBL/GenBank/DDBJ whole genome shotgun (WGS) entry which is preliminary data.</text>
</comment>
<sequence>MADGNEAGFSALVTAAGAFGCVAAAAAAFHAMAQQLYRPSLPSHSPDRGDGAILPEAAGWS</sequence>
<name>A0A4U6XS29_9PEZI</name>
<keyword evidence="2" id="KW-0812">Transmembrane</keyword>
<feature type="region of interest" description="Disordered" evidence="1">
    <location>
        <begin position="39"/>
        <end position="61"/>
    </location>
</feature>
<organism evidence="3 4">
    <name type="scientific">Colletotrichum tanaceti</name>
    <dbReference type="NCBI Taxonomy" id="1306861"/>
    <lineage>
        <taxon>Eukaryota</taxon>
        <taxon>Fungi</taxon>
        <taxon>Dikarya</taxon>
        <taxon>Ascomycota</taxon>
        <taxon>Pezizomycotina</taxon>
        <taxon>Sordariomycetes</taxon>
        <taxon>Hypocreomycetidae</taxon>
        <taxon>Glomerellales</taxon>
        <taxon>Glomerellaceae</taxon>
        <taxon>Colletotrichum</taxon>
        <taxon>Colletotrichum destructivum species complex</taxon>
    </lineage>
</organism>
<keyword evidence="2" id="KW-0472">Membrane</keyword>
<evidence type="ECO:0000313" key="4">
    <source>
        <dbReference type="Proteomes" id="UP000310108"/>
    </source>
</evidence>